<evidence type="ECO:0000313" key="1">
    <source>
        <dbReference type="EMBL" id="KAJ0179127.1"/>
    </source>
</evidence>
<evidence type="ECO:0000313" key="2">
    <source>
        <dbReference type="Proteomes" id="UP000824533"/>
    </source>
</evidence>
<dbReference type="EMBL" id="CM034394">
    <property type="protein sequence ID" value="KAJ0179127.1"/>
    <property type="molecule type" value="Genomic_DNA"/>
</dbReference>
<sequence>MERTYYLLEILKISNNKKEDHITEDKNVMFWTPRIELTSVANRPKTPFPKTTPVRAEKYESIELTPILRKSTDVKAKVIKKINFDVPVDEESDTEMKDGDTKI</sequence>
<keyword evidence="2" id="KW-1185">Reference proteome</keyword>
<proteinExistence type="predicted"/>
<accession>A0ACC1D6G5</accession>
<organism evidence="1 2">
    <name type="scientific">Dendrolimus kikuchii</name>
    <dbReference type="NCBI Taxonomy" id="765133"/>
    <lineage>
        <taxon>Eukaryota</taxon>
        <taxon>Metazoa</taxon>
        <taxon>Ecdysozoa</taxon>
        <taxon>Arthropoda</taxon>
        <taxon>Hexapoda</taxon>
        <taxon>Insecta</taxon>
        <taxon>Pterygota</taxon>
        <taxon>Neoptera</taxon>
        <taxon>Endopterygota</taxon>
        <taxon>Lepidoptera</taxon>
        <taxon>Glossata</taxon>
        <taxon>Ditrysia</taxon>
        <taxon>Bombycoidea</taxon>
        <taxon>Lasiocampidae</taxon>
        <taxon>Dendrolimus</taxon>
    </lineage>
</organism>
<gene>
    <name evidence="1" type="ORF">K1T71_004839</name>
</gene>
<reference evidence="1 2" key="1">
    <citation type="journal article" date="2021" name="Front. Genet.">
        <title>Chromosome-Level Genome Assembly Reveals Significant Gene Expansion in the Toll and IMD Signaling Pathways of Dendrolimus kikuchii.</title>
        <authorList>
            <person name="Zhou J."/>
            <person name="Wu P."/>
            <person name="Xiong Z."/>
            <person name="Liu N."/>
            <person name="Zhao N."/>
            <person name="Ji M."/>
            <person name="Qiu Y."/>
            <person name="Yang B."/>
        </authorList>
    </citation>
    <scope>NUCLEOTIDE SEQUENCE [LARGE SCALE GENOMIC DNA]</scope>
    <source>
        <strain evidence="1">Ann1</strain>
    </source>
</reference>
<protein>
    <submittedName>
        <fullName evidence="1">Uncharacterized protein</fullName>
    </submittedName>
</protein>
<dbReference type="Proteomes" id="UP000824533">
    <property type="component" value="Linkage Group LG08"/>
</dbReference>
<comment type="caution">
    <text evidence="1">The sequence shown here is derived from an EMBL/GenBank/DDBJ whole genome shotgun (WGS) entry which is preliminary data.</text>
</comment>
<name>A0ACC1D6G5_9NEOP</name>